<evidence type="ECO:0000259" key="9">
    <source>
        <dbReference type="PROSITE" id="PS50970"/>
    </source>
</evidence>
<comment type="cofactor">
    <cofactor evidence="8">
        <name>Zn(2+)</name>
        <dbReference type="ChEBI" id="CHEBI:29105"/>
    </cofactor>
</comment>
<dbReference type="OrthoDB" id="9803687at2"/>
<reference evidence="10 11" key="1">
    <citation type="submission" date="2013-11" db="EMBL/GenBank/DDBJ databases">
        <title>Complete genome sequence of Clostridum sp. M2/40.</title>
        <authorList>
            <person name="Wibberg D."/>
            <person name="Puehler A."/>
            <person name="Schlueter A."/>
        </authorList>
    </citation>
    <scope>NUCLEOTIDE SEQUENCE [LARGE SCALE GENOMIC DNA]</scope>
    <source>
        <strain evidence="11">M2/40</strain>
    </source>
</reference>
<dbReference type="Proteomes" id="UP000019426">
    <property type="component" value="Chromosome M2/40_rep1"/>
</dbReference>
<dbReference type="GO" id="GO:0006555">
    <property type="term" value="P:methionine metabolic process"/>
    <property type="evidence" value="ECO:0007669"/>
    <property type="project" value="InterPro"/>
</dbReference>
<dbReference type="HOGENOM" id="CLU_453272_0_0_9"/>
<dbReference type="SUPFAM" id="SSF82282">
    <property type="entry name" value="Homocysteine S-methyltransferase"/>
    <property type="match status" value="1"/>
</dbReference>
<evidence type="ECO:0000256" key="4">
    <source>
        <dbReference type="ARBA" id="ARBA00022630"/>
    </source>
</evidence>
<dbReference type="Pfam" id="PF02574">
    <property type="entry name" value="S-methyl_trans"/>
    <property type="match status" value="1"/>
</dbReference>
<keyword evidence="6" id="KW-0274">FAD</keyword>
<comment type="cofactor">
    <cofactor evidence="1">
        <name>FAD</name>
        <dbReference type="ChEBI" id="CHEBI:57692"/>
    </cofactor>
</comment>
<dbReference type="CDD" id="cd00537">
    <property type="entry name" value="MTHFR"/>
    <property type="match status" value="1"/>
</dbReference>
<dbReference type="Pfam" id="PF02219">
    <property type="entry name" value="MTHFR"/>
    <property type="match status" value="1"/>
</dbReference>
<dbReference type="eggNOG" id="COG0685">
    <property type="taxonomic scope" value="Bacteria"/>
</dbReference>
<name>W6S099_9CLOT</name>
<keyword evidence="7 10" id="KW-0560">Oxidoreductase</keyword>
<keyword evidence="3 8" id="KW-0489">Methyltransferase</keyword>
<dbReference type="RefSeq" id="WP_044039009.1">
    <property type="nucleotide sequence ID" value="NZ_HG917868.1"/>
</dbReference>
<dbReference type="Gene3D" id="3.20.20.330">
    <property type="entry name" value="Homocysteine-binding-like domain"/>
    <property type="match status" value="1"/>
</dbReference>
<dbReference type="InterPro" id="IPR003726">
    <property type="entry name" value="HCY_dom"/>
</dbReference>
<accession>W6S099</accession>
<evidence type="ECO:0000256" key="1">
    <source>
        <dbReference type="ARBA" id="ARBA00001974"/>
    </source>
</evidence>
<evidence type="ECO:0000256" key="7">
    <source>
        <dbReference type="ARBA" id="ARBA00023002"/>
    </source>
</evidence>
<dbReference type="UniPathway" id="UPA00193"/>
<dbReference type="Gene3D" id="3.20.20.220">
    <property type="match status" value="1"/>
</dbReference>
<comment type="pathway">
    <text evidence="2">One-carbon metabolism; tetrahydrofolate interconversion.</text>
</comment>
<proteinExistence type="predicted"/>
<keyword evidence="4" id="KW-0285">Flavoprotein</keyword>
<keyword evidence="5 8" id="KW-0808">Transferase</keyword>
<dbReference type="SUPFAM" id="SSF51730">
    <property type="entry name" value="FAD-linked oxidoreductase"/>
    <property type="match status" value="1"/>
</dbReference>
<dbReference type="GO" id="GO:0004489">
    <property type="term" value="F:methylenetetrahydrofolate reductase [NAD(P)H] activity"/>
    <property type="evidence" value="ECO:0007669"/>
    <property type="project" value="UniProtKB-EC"/>
</dbReference>
<protein>
    <submittedName>
        <fullName evidence="10">Methylenetetrahydrofolate reductase</fullName>
        <ecNumber evidence="10">1.5.1.20</ecNumber>
    </submittedName>
</protein>
<dbReference type="PATRIC" id="fig|1216932.3.peg.2127"/>
<dbReference type="GO" id="GO:0035999">
    <property type="term" value="P:tetrahydrofolate interconversion"/>
    <property type="evidence" value="ECO:0007669"/>
    <property type="project" value="UniProtKB-UniPathway"/>
</dbReference>
<evidence type="ECO:0000256" key="6">
    <source>
        <dbReference type="ARBA" id="ARBA00022827"/>
    </source>
</evidence>
<dbReference type="GO" id="GO:0046872">
    <property type="term" value="F:metal ion binding"/>
    <property type="evidence" value="ECO:0007669"/>
    <property type="project" value="UniProtKB-KW"/>
</dbReference>
<dbReference type="eggNOG" id="COG0646">
    <property type="taxonomic scope" value="Bacteria"/>
</dbReference>
<evidence type="ECO:0000256" key="2">
    <source>
        <dbReference type="ARBA" id="ARBA00004777"/>
    </source>
</evidence>
<dbReference type="PANTHER" id="PTHR11103">
    <property type="entry name" value="SLR1189 PROTEIN"/>
    <property type="match status" value="1"/>
</dbReference>
<dbReference type="EC" id="1.5.1.20" evidence="10"/>
<evidence type="ECO:0000256" key="3">
    <source>
        <dbReference type="ARBA" id="ARBA00022603"/>
    </source>
</evidence>
<sequence>MIKDYLKDKILVTDGAMGTYYMRDKVNAVPCCELANILNPEEIKKIHMEYIEAGAKLIRTNTFAANREALDVTDEELKKIIVNGYKIAKDAAKGKEVFVAASIGPIRTNVEKDVDIFSEYKYIVDNFLEVGADIFVFETFSKLDYLDKISTYIKGKNKDAFIITNFAIMGDGFTRDGVSLNKIISEIKTYKSVDIYGFNCGSGPTHLYKLLKEIDIKDDIVAVLPNTGYPEVINERTIYPNNPEYFGYKMMDFKRLGFRILGGCCGTSPEHIKKIVEALNRNDKLEIKRYKQEEGNNNITLKKENKFLGKLKENKFVLAVELAPPFDTSIDKMMHCAKVCKDNNIDLVTIPDSPMSKVRVDSIILATKIKREIGIDAMPHICCRDKNTNAIRSGLMGAHIEDIRNVLALTGDPMSDINKLETKSVFNLNSFKLINLISEMNEEVFTDDNIAIGGALNLNVRNKDIEVSRMKKKIERGANFFLTQPIYDDETFEYLKKVKEENNVKILGGILPIVSYKNAQFLNNELPGVHIPEKYLNRFTLDMDKEEAEKVGIEIAVELGNKMKDIVDGFYFITPFKRVEMIIKIIDRII</sequence>
<feature type="binding site" evidence="8">
    <location>
        <position position="264"/>
    </location>
    <ligand>
        <name>Zn(2+)</name>
        <dbReference type="ChEBI" id="CHEBI:29105"/>
    </ligand>
</feature>
<evidence type="ECO:0000313" key="11">
    <source>
        <dbReference type="Proteomes" id="UP000019426"/>
    </source>
</evidence>
<evidence type="ECO:0000256" key="5">
    <source>
        <dbReference type="ARBA" id="ARBA00022679"/>
    </source>
</evidence>
<dbReference type="NCBIfam" id="NF006396">
    <property type="entry name" value="PRK08645.1"/>
    <property type="match status" value="1"/>
</dbReference>
<keyword evidence="8" id="KW-0862">Zinc</keyword>
<evidence type="ECO:0000256" key="8">
    <source>
        <dbReference type="PROSITE-ProRule" id="PRU00333"/>
    </source>
</evidence>
<dbReference type="InterPro" id="IPR029041">
    <property type="entry name" value="FAD-linked_oxidoreductase-like"/>
</dbReference>
<dbReference type="InterPro" id="IPR036589">
    <property type="entry name" value="HCY_dom_sf"/>
</dbReference>
<dbReference type="KEGG" id="clt:CM240_2127"/>
<feature type="domain" description="Hcy-binding" evidence="9">
    <location>
        <begin position="1"/>
        <end position="279"/>
    </location>
</feature>
<keyword evidence="8" id="KW-0479">Metal-binding</keyword>
<dbReference type="InterPro" id="IPR003171">
    <property type="entry name" value="Mehydrof_redctse-like"/>
</dbReference>
<dbReference type="STRING" id="1216932.CM240_2127"/>
<dbReference type="EMBL" id="HG917868">
    <property type="protein sequence ID" value="CDM69284.1"/>
    <property type="molecule type" value="Genomic_DNA"/>
</dbReference>
<dbReference type="GO" id="GO:0008168">
    <property type="term" value="F:methyltransferase activity"/>
    <property type="evidence" value="ECO:0007669"/>
    <property type="project" value="UniProtKB-UniRule"/>
</dbReference>
<keyword evidence="11" id="KW-1185">Reference proteome</keyword>
<dbReference type="PROSITE" id="PS50970">
    <property type="entry name" value="HCY"/>
    <property type="match status" value="1"/>
</dbReference>
<dbReference type="AlphaFoldDB" id="W6S099"/>
<feature type="binding site" evidence="8">
    <location>
        <position position="265"/>
    </location>
    <ligand>
        <name>Zn(2+)</name>
        <dbReference type="ChEBI" id="CHEBI:29105"/>
    </ligand>
</feature>
<organism evidence="10 11">
    <name type="scientific">Clostridium bornimense</name>
    <dbReference type="NCBI Taxonomy" id="1216932"/>
    <lineage>
        <taxon>Bacteria</taxon>
        <taxon>Bacillati</taxon>
        <taxon>Bacillota</taxon>
        <taxon>Clostridia</taxon>
        <taxon>Eubacteriales</taxon>
        <taxon>Clostridiaceae</taxon>
        <taxon>Clostridium</taxon>
    </lineage>
</organism>
<feature type="binding site" evidence="8">
    <location>
        <position position="200"/>
    </location>
    <ligand>
        <name>Zn(2+)</name>
        <dbReference type="ChEBI" id="CHEBI:29105"/>
    </ligand>
</feature>
<gene>
    <name evidence="10" type="ORF">CM240_2127</name>
</gene>
<dbReference type="PANTHER" id="PTHR11103:SF18">
    <property type="entry name" value="SLR1189 PROTEIN"/>
    <property type="match status" value="1"/>
</dbReference>
<dbReference type="GO" id="GO:0032259">
    <property type="term" value="P:methylation"/>
    <property type="evidence" value="ECO:0007669"/>
    <property type="project" value="UniProtKB-KW"/>
</dbReference>
<evidence type="ECO:0000313" key="10">
    <source>
        <dbReference type="EMBL" id="CDM69284.1"/>
    </source>
</evidence>